<dbReference type="PRINTS" id="PR00455">
    <property type="entry name" value="HTHTETR"/>
</dbReference>
<dbReference type="PANTHER" id="PTHR47506:SF1">
    <property type="entry name" value="HTH-TYPE TRANSCRIPTIONAL REGULATOR YJDC"/>
    <property type="match status" value="1"/>
</dbReference>
<dbReference type="PROSITE" id="PS50977">
    <property type="entry name" value="HTH_TETR_2"/>
    <property type="match status" value="1"/>
</dbReference>
<dbReference type="PANTHER" id="PTHR47506">
    <property type="entry name" value="TRANSCRIPTIONAL REGULATORY PROTEIN"/>
    <property type="match status" value="1"/>
</dbReference>
<evidence type="ECO:0000256" key="3">
    <source>
        <dbReference type="ARBA" id="ARBA00023163"/>
    </source>
</evidence>
<evidence type="ECO:0000313" key="5">
    <source>
        <dbReference type="EMBL" id="VAW06254.1"/>
    </source>
</evidence>
<name>A0A3B0TBP6_9ZZZZ</name>
<keyword evidence="3" id="KW-0804">Transcription</keyword>
<protein>
    <recommendedName>
        <fullName evidence="4">HTH tetR-type domain-containing protein</fullName>
    </recommendedName>
</protein>
<dbReference type="InterPro" id="IPR041490">
    <property type="entry name" value="KstR2_TetR_C"/>
</dbReference>
<dbReference type="InterPro" id="IPR009057">
    <property type="entry name" value="Homeodomain-like_sf"/>
</dbReference>
<organism evidence="5">
    <name type="scientific">hydrothermal vent metagenome</name>
    <dbReference type="NCBI Taxonomy" id="652676"/>
    <lineage>
        <taxon>unclassified sequences</taxon>
        <taxon>metagenomes</taxon>
        <taxon>ecological metagenomes</taxon>
    </lineage>
</organism>
<proteinExistence type="predicted"/>
<dbReference type="Pfam" id="PF00440">
    <property type="entry name" value="TetR_N"/>
    <property type="match status" value="1"/>
</dbReference>
<dbReference type="Pfam" id="PF17932">
    <property type="entry name" value="TetR_C_24"/>
    <property type="match status" value="1"/>
</dbReference>
<sequence length="202" mass="23280">MADHAVMDKSQNGLDEILTKSAQLMARLGYHGTSMRDLAHVTGRSLSGLYHYFSNKEELLFLINQRGFTSLMAMSRTLLEQDISPEKRLSKLISNHVTYFMEHLSEMRVMTSGTMEMNDQRSQILWELKDNYARLGQKIVGDYMKSQTNIDYPQEIIDRKAFFLYGMMNWVFGWYSAGKHGSPTEVADDIFRTFTKGCCEKA</sequence>
<dbReference type="GO" id="GO:0003677">
    <property type="term" value="F:DNA binding"/>
    <property type="evidence" value="ECO:0007669"/>
    <property type="project" value="UniProtKB-KW"/>
</dbReference>
<dbReference type="Gene3D" id="1.10.357.10">
    <property type="entry name" value="Tetracycline Repressor, domain 2"/>
    <property type="match status" value="1"/>
</dbReference>
<keyword evidence="2" id="KW-0238">DNA-binding</keyword>
<dbReference type="EMBL" id="UOEJ01000233">
    <property type="protein sequence ID" value="VAW06254.1"/>
    <property type="molecule type" value="Genomic_DNA"/>
</dbReference>
<dbReference type="SUPFAM" id="SSF46689">
    <property type="entry name" value="Homeodomain-like"/>
    <property type="match status" value="1"/>
</dbReference>
<dbReference type="Gene3D" id="1.10.10.60">
    <property type="entry name" value="Homeodomain-like"/>
    <property type="match status" value="1"/>
</dbReference>
<dbReference type="InterPro" id="IPR001647">
    <property type="entry name" value="HTH_TetR"/>
</dbReference>
<evidence type="ECO:0000256" key="1">
    <source>
        <dbReference type="ARBA" id="ARBA00023015"/>
    </source>
</evidence>
<accession>A0A3B0TBP6</accession>
<evidence type="ECO:0000259" key="4">
    <source>
        <dbReference type="PROSITE" id="PS50977"/>
    </source>
</evidence>
<dbReference type="AlphaFoldDB" id="A0A3B0TBP6"/>
<feature type="domain" description="HTH tetR-type" evidence="4">
    <location>
        <begin position="11"/>
        <end position="71"/>
    </location>
</feature>
<reference evidence="5" key="1">
    <citation type="submission" date="2018-06" db="EMBL/GenBank/DDBJ databases">
        <authorList>
            <person name="Zhirakovskaya E."/>
        </authorList>
    </citation>
    <scope>NUCLEOTIDE SEQUENCE</scope>
</reference>
<evidence type="ECO:0000256" key="2">
    <source>
        <dbReference type="ARBA" id="ARBA00023125"/>
    </source>
</evidence>
<dbReference type="SUPFAM" id="SSF48498">
    <property type="entry name" value="Tetracyclin repressor-like, C-terminal domain"/>
    <property type="match status" value="1"/>
</dbReference>
<gene>
    <name evidence="5" type="ORF">MNBD_ALPHA01-38</name>
</gene>
<dbReference type="InterPro" id="IPR036271">
    <property type="entry name" value="Tet_transcr_reg_TetR-rel_C_sf"/>
</dbReference>
<keyword evidence="1" id="KW-0805">Transcription regulation</keyword>